<dbReference type="Proteomes" id="UP000219439">
    <property type="component" value="Unassembled WGS sequence"/>
</dbReference>
<dbReference type="PANTHER" id="PTHR30545:SF2">
    <property type="entry name" value="SUGAR FERMENTATION STIMULATION PROTEIN A"/>
    <property type="match status" value="1"/>
</dbReference>
<evidence type="ECO:0000259" key="3">
    <source>
        <dbReference type="Pfam" id="PF17746"/>
    </source>
</evidence>
<proteinExistence type="inferred from homology"/>
<feature type="domain" description="SfsA N-terminal OB" evidence="3">
    <location>
        <begin position="13"/>
        <end position="79"/>
    </location>
</feature>
<evidence type="ECO:0000313" key="4">
    <source>
        <dbReference type="EMBL" id="SNZ08557.1"/>
    </source>
</evidence>
<dbReference type="EMBL" id="OBEL01000001">
    <property type="protein sequence ID" value="SNZ08557.1"/>
    <property type="molecule type" value="Genomic_DNA"/>
</dbReference>
<dbReference type="RefSeq" id="WP_097152851.1">
    <property type="nucleotide sequence ID" value="NZ_OBEL01000001.1"/>
</dbReference>
<gene>
    <name evidence="1" type="primary">sfsA</name>
    <name evidence="4" type="ORF">SAMN06265368_1728</name>
</gene>
<dbReference type="HAMAP" id="MF_00095">
    <property type="entry name" value="SfsA"/>
    <property type="match status" value="1"/>
</dbReference>
<dbReference type="Pfam" id="PF03749">
    <property type="entry name" value="SfsA"/>
    <property type="match status" value="1"/>
</dbReference>
<dbReference type="NCBIfam" id="TIGR00230">
    <property type="entry name" value="sfsA"/>
    <property type="match status" value="1"/>
</dbReference>
<dbReference type="InterPro" id="IPR005224">
    <property type="entry name" value="SfsA"/>
</dbReference>
<name>A0A285NHU5_9HYPH</name>
<accession>A0A285NHU5</accession>
<evidence type="ECO:0000313" key="5">
    <source>
        <dbReference type="Proteomes" id="UP000219439"/>
    </source>
</evidence>
<dbReference type="PANTHER" id="PTHR30545">
    <property type="entry name" value="SUGAR FERMENTATION STIMULATION PROTEIN A"/>
    <property type="match status" value="1"/>
</dbReference>
<feature type="domain" description="Sugar fermentation stimulation protein C-terminal" evidence="2">
    <location>
        <begin position="83"/>
        <end position="221"/>
    </location>
</feature>
<dbReference type="Gene3D" id="2.40.50.580">
    <property type="match status" value="1"/>
</dbReference>
<dbReference type="InterPro" id="IPR041465">
    <property type="entry name" value="SfsA_N"/>
</dbReference>
<keyword evidence="5" id="KW-1185">Reference proteome</keyword>
<dbReference type="GO" id="GO:0003677">
    <property type="term" value="F:DNA binding"/>
    <property type="evidence" value="ECO:0007669"/>
    <property type="project" value="InterPro"/>
</dbReference>
<dbReference type="Gene3D" id="3.40.1350.60">
    <property type="match status" value="1"/>
</dbReference>
<sequence length="235" mass="26480">MKLPTPLIPARLLKRYKRFLADMKLENGDVITAHCANPGSMMGLKDEGSLCWLSKSDNPKRKLAYSWELMEVDGALVGINTAHPNRIVEEAILAGAIPELTEYEHVQREVRYGQNSRIDLLLRSDGKRDCYVEVKNVHLLREAGLAEFPDSVTKRGAKHLAELSDMVEQGHRAVMLYLIQRTDAQQFDFARDIDPAYGEAFDKAIERGVEAYGYACKITTEEITLTDPIPFRSQG</sequence>
<dbReference type="CDD" id="cd22359">
    <property type="entry name" value="SfsA-like_bacterial"/>
    <property type="match status" value="1"/>
</dbReference>
<dbReference type="AlphaFoldDB" id="A0A285NHU5"/>
<protein>
    <recommendedName>
        <fullName evidence="1">Sugar fermentation stimulation protein homolog</fullName>
    </recommendedName>
</protein>
<evidence type="ECO:0000259" key="2">
    <source>
        <dbReference type="Pfam" id="PF03749"/>
    </source>
</evidence>
<dbReference type="OrthoDB" id="9802365at2"/>
<evidence type="ECO:0000256" key="1">
    <source>
        <dbReference type="HAMAP-Rule" id="MF_00095"/>
    </source>
</evidence>
<dbReference type="InterPro" id="IPR040452">
    <property type="entry name" value="SfsA_C"/>
</dbReference>
<reference evidence="4 5" key="1">
    <citation type="submission" date="2017-09" db="EMBL/GenBank/DDBJ databases">
        <authorList>
            <person name="Ehlers B."/>
            <person name="Leendertz F.H."/>
        </authorList>
    </citation>
    <scope>NUCLEOTIDE SEQUENCE [LARGE SCALE GENOMIC DNA]</scope>
    <source>
        <strain evidence="4 5">DSM 18289</strain>
    </source>
</reference>
<organism evidence="4 5">
    <name type="scientific">Cohaesibacter gelatinilyticus</name>
    <dbReference type="NCBI Taxonomy" id="372072"/>
    <lineage>
        <taxon>Bacteria</taxon>
        <taxon>Pseudomonadati</taxon>
        <taxon>Pseudomonadota</taxon>
        <taxon>Alphaproteobacteria</taxon>
        <taxon>Hyphomicrobiales</taxon>
        <taxon>Cohaesibacteraceae</taxon>
    </lineage>
</organism>
<dbReference type="Pfam" id="PF17746">
    <property type="entry name" value="SfsA_N"/>
    <property type="match status" value="1"/>
</dbReference>
<comment type="similarity">
    <text evidence="1">Belongs to the SfsA family.</text>
</comment>